<evidence type="ECO:0000313" key="3">
    <source>
        <dbReference type="EMBL" id="PSX44049.1"/>
    </source>
</evidence>
<feature type="compositionally biased region" description="Basic residues" evidence="1">
    <location>
        <begin position="107"/>
        <end position="116"/>
    </location>
</feature>
<protein>
    <submittedName>
        <fullName evidence="3">Helix-turn-helix domain-containing protein</fullName>
    </submittedName>
</protein>
<organism evidence="3 4">
    <name type="scientific">Photobacterium kishitanii</name>
    <dbReference type="NCBI Taxonomy" id="318456"/>
    <lineage>
        <taxon>Bacteria</taxon>
        <taxon>Pseudomonadati</taxon>
        <taxon>Pseudomonadota</taxon>
        <taxon>Gammaproteobacteria</taxon>
        <taxon>Vibrionales</taxon>
        <taxon>Vibrionaceae</taxon>
        <taxon>Photobacterium</taxon>
    </lineage>
</organism>
<sequence length="116" mass="13748">MLLSMSPKELNRGDVIRDISERRLRQKDAAELLKLSRRHIQRLVNQYRGQGPVELVSLRRGKPSNRRYPPEFKQHVIDIVRLFYIDFGSTFAKQSQEQRENTQERTRSKRNVSRAA</sequence>
<dbReference type="SUPFAM" id="SSF46689">
    <property type="entry name" value="Homeodomain-like"/>
    <property type="match status" value="1"/>
</dbReference>
<feature type="compositionally biased region" description="Basic and acidic residues" evidence="1">
    <location>
        <begin position="96"/>
        <end position="106"/>
    </location>
</feature>
<evidence type="ECO:0000259" key="2">
    <source>
        <dbReference type="Pfam" id="PF13518"/>
    </source>
</evidence>
<feature type="domain" description="Insertion element IS150 protein InsJ-like helix-turn-helix" evidence="2">
    <location>
        <begin position="12"/>
        <end position="62"/>
    </location>
</feature>
<dbReference type="EMBL" id="PYOZ01000010">
    <property type="protein sequence ID" value="PSX44049.1"/>
    <property type="molecule type" value="Genomic_DNA"/>
</dbReference>
<dbReference type="Proteomes" id="UP000240728">
    <property type="component" value="Unassembled WGS sequence"/>
</dbReference>
<comment type="caution">
    <text evidence="3">The sequence shown here is derived from an EMBL/GenBank/DDBJ whole genome shotgun (WGS) entry which is preliminary data.</text>
</comment>
<proteinExistence type="predicted"/>
<evidence type="ECO:0000256" key="1">
    <source>
        <dbReference type="SAM" id="MobiDB-lite"/>
    </source>
</evidence>
<dbReference type="AlphaFoldDB" id="A0AAX0YWA2"/>
<name>A0AAX0YWA2_9GAMM</name>
<accession>A0AAX0YWA2</accession>
<keyword evidence="4" id="KW-1185">Reference proteome</keyword>
<gene>
    <name evidence="3" type="ORF">C0W53_15585</name>
</gene>
<dbReference type="Pfam" id="PF13518">
    <property type="entry name" value="HTH_28"/>
    <property type="match status" value="1"/>
</dbReference>
<dbReference type="InterPro" id="IPR009057">
    <property type="entry name" value="Homeodomain-like_sf"/>
</dbReference>
<feature type="region of interest" description="Disordered" evidence="1">
    <location>
        <begin position="93"/>
        <end position="116"/>
    </location>
</feature>
<evidence type="ECO:0000313" key="4">
    <source>
        <dbReference type="Proteomes" id="UP000240728"/>
    </source>
</evidence>
<dbReference type="InterPro" id="IPR055247">
    <property type="entry name" value="InsJ-like_HTH"/>
</dbReference>
<reference evidence="3 4" key="1">
    <citation type="submission" date="2018-01" db="EMBL/GenBank/DDBJ databases">
        <title>Whole genome sequencing of Histamine producing bacteria.</title>
        <authorList>
            <person name="Butler K."/>
        </authorList>
    </citation>
    <scope>NUCLEOTIDE SEQUENCE [LARGE SCALE GENOMIC DNA]</scope>
    <source>
        <strain evidence="3 4">A1-4</strain>
    </source>
</reference>